<keyword evidence="5" id="KW-1185">Reference proteome</keyword>
<feature type="DNA-binding region" description="HMG box" evidence="1">
    <location>
        <begin position="67"/>
        <end position="136"/>
    </location>
</feature>
<feature type="coiled-coil region" evidence="2">
    <location>
        <begin position="114"/>
        <end position="141"/>
    </location>
</feature>
<dbReference type="Gene3D" id="1.10.30.10">
    <property type="entry name" value="High mobility group box domain"/>
    <property type="match status" value="1"/>
</dbReference>
<evidence type="ECO:0000256" key="2">
    <source>
        <dbReference type="SAM" id="Coils"/>
    </source>
</evidence>
<reference evidence="4" key="1">
    <citation type="submission" date="2021-06" db="EMBL/GenBank/DDBJ databases">
        <authorList>
            <person name="Kallberg Y."/>
            <person name="Tangrot J."/>
            <person name="Rosling A."/>
        </authorList>
    </citation>
    <scope>NUCLEOTIDE SEQUENCE</scope>
    <source>
        <strain evidence="4">AZ414A</strain>
    </source>
</reference>
<name>A0A9N8V7I0_9GLOM</name>
<proteinExistence type="predicted"/>
<dbReference type="GO" id="GO:0003677">
    <property type="term" value="F:DNA binding"/>
    <property type="evidence" value="ECO:0007669"/>
    <property type="project" value="UniProtKB-UniRule"/>
</dbReference>
<organism evidence="4 5">
    <name type="scientific">Diversispora eburnea</name>
    <dbReference type="NCBI Taxonomy" id="1213867"/>
    <lineage>
        <taxon>Eukaryota</taxon>
        <taxon>Fungi</taxon>
        <taxon>Fungi incertae sedis</taxon>
        <taxon>Mucoromycota</taxon>
        <taxon>Glomeromycotina</taxon>
        <taxon>Glomeromycetes</taxon>
        <taxon>Diversisporales</taxon>
        <taxon>Diversisporaceae</taxon>
        <taxon>Diversispora</taxon>
    </lineage>
</organism>
<sequence>MSRKASKLSEITLSSSTYPSGFSNFSNSQNDKDLISSFRQPQLIKLPFPPKITSSEIINKRKVNEINLRPPNAFLIYRKEYLNYLSSSKHMNLKMTDVSKLVSLHWNNESEMVKDFYKKIAKQVEDELNEKKKHNQKSIRRVIWKNSKRSKKNKLHYLNGAKKSNNVNTKNKSTNITNNVNVVYEFISITPETIINTSLKGNMKTEKNNNKISEQKSDIIPSSFTIPKSEEPPYYTSPTIETNFVTCPTNSEIVSPVLSEDHSWSQRPLFREDQQQNYEYYDFLQNLYFQQDFTNYDSERCDLTHFNL</sequence>
<protein>
    <submittedName>
        <fullName evidence="4">5587_t:CDS:1</fullName>
    </submittedName>
</protein>
<dbReference type="AlphaFoldDB" id="A0A9N8V7I0"/>
<dbReference type="GO" id="GO:0005634">
    <property type="term" value="C:nucleus"/>
    <property type="evidence" value="ECO:0007669"/>
    <property type="project" value="UniProtKB-UniRule"/>
</dbReference>
<evidence type="ECO:0000313" key="5">
    <source>
        <dbReference type="Proteomes" id="UP000789706"/>
    </source>
</evidence>
<dbReference type="InterPro" id="IPR009071">
    <property type="entry name" value="HMG_box_dom"/>
</dbReference>
<accession>A0A9N8V7I0</accession>
<evidence type="ECO:0000259" key="3">
    <source>
        <dbReference type="PROSITE" id="PS50118"/>
    </source>
</evidence>
<dbReference type="PROSITE" id="PS50118">
    <property type="entry name" value="HMG_BOX_2"/>
    <property type="match status" value="1"/>
</dbReference>
<dbReference type="EMBL" id="CAJVPK010000086">
    <property type="protein sequence ID" value="CAG8445807.1"/>
    <property type="molecule type" value="Genomic_DNA"/>
</dbReference>
<keyword evidence="2" id="KW-0175">Coiled coil</keyword>
<dbReference type="Pfam" id="PF00505">
    <property type="entry name" value="HMG_box"/>
    <property type="match status" value="1"/>
</dbReference>
<dbReference type="SUPFAM" id="SSF47095">
    <property type="entry name" value="HMG-box"/>
    <property type="match status" value="1"/>
</dbReference>
<feature type="domain" description="HMG box" evidence="3">
    <location>
        <begin position="67"/>
        <end position="136"/>
    </location>
</feature>
<keyword evidence="1" id="KW-0539">Nucleus</keyword>
<gene>
    <name evidence="4" type="ORF">DEBURN_LOCUS1783</name>
</gene>
<comment type="caution">
    <text evidence="4">The sequence shown here is derived from an EMBL/GenBank/DDBJ whole genome shotgun (WGS) entry which is preliminary data.</text>
</comment>
<evidence type="ECO:0000256" key="1">
    <source>
        <dbReference type="PROSITE-ProRule" id="PRU00267"/>
    </source>
</evidence>
<dbReference type="OrthoDB" id="6247875at2759"/>
<dbReference type="Proteomes" id="UP000789706">
    <property type="component" value="Unassembled WGS sequence"/>
</dbReference>
<dbReference type="InterPro" id="IPR036910">
    <property type="entry name" value="HMG_box_dom_sf"/>
</dbReference>
<keyword evidence="1" id="KW-0238">DNA-binding</keyword>
<evidence type="ECO:0000313" key="4">
    <source>
        <dbReference type="EMBL" id="CAG8445807.1"/>
    </source>
</evidence>